<feature type="transmembrane region" description="Helical" evidence="6">
    <location>
        <begin position="208"/>
        <end position="227"/>
    </location>
</feature>
<dbReference type="PANTHER" id="PTHR37955">
    <property type="entry name" value="TELLURITE RESISTANCE PROTEIN TEHA"/>
    <property type="match status" value="1"/>
</dbReference>
<feature type="transmembrane region" description="Helical" evidence="6">
    <location>
        <begin position="298"/>
        <end position="316"/>
    </location>
</feature>
<feature type="transmembrane region" description="Helical" evidence="6">
    <location>
        <begin position="43"/>
        <end position="63"/>
    </location>
</feature>
<comment type="subcellular location">
    <subcellularLocation>
        <location evidence="1">Membrane</location>
        <topology evidence="1">Multi-pass membrane protein</topology>
    </subcellularLocation>
</comment>
<evidence type="ECO:0000256" key="1">
    <source>
        <dbReference type="ARBA" id="ARBA00004141"/>
    </source>
</evidence>
<dbReference type="EMBL" id="LN907867">
    <property type="protein sequence ID" value="CUU41925.1"/>
    <property type="molecule type" value="Genomic_DNA"/>
</dbReference>
<dbReference type="CDD" id="cd09323">
    <property type="entry name" value="TDT_SLAC1_like"/>
    <property type="match status" value="1"/>
</dbReference>
<dbReference type="Gene3D" id="1.50.10.150">
    <property type="entry name" value="Voltage-dependent anion channel"/>
    <property type="match status" value="1"/>
</dbReference>
<dbReference type="PATRIC" id="fig|1079.6.peg.1534"/>
<evidence type="ECO:0000313" key="8">
    <source>
        <dbReference type="Proteomes" id="UP000065734"/>
    </source>
</evidence>
<dbReference type="InterPro" id="IPR038665">
    <property type="entry name" value="Voltage-dep_anion_channel_sf"/>
</dbReference>
<protein>
    <submittedName>
        <fullName evidence="7">Tellurite resistance protein tehA</fullName>
    </submittedName>
</protein>
<feature type="transmembrane region" description="Helical" evidence="6">
    <location>
        <begin position="83"/>
        <end position="103"/>
    </location>
</feature>
<dbReference type="InterPro" id="IPR004695">
    <property type="entry name" value="SLAC1/Mae1/Ssu1/TehA"/>
</dbReference>
<organism evidence="7 8">
    <name type="scientific">Blastochloris viridis</name>
    <name type="common">Rhodopseudomonas viridis</name>
    <dbReference type="NCBI Taxonomy" id="1079"/>
    <lineage>
        <taxon>Bacteria</taxon>
        <taxon>Pseudomonadati</taxon>
        <taxon>Pseudomonadota</taxon>
        <taxon>Alphaproteobacteria</taxon>
        <taxon>Hyphomicrobiales</taxon>
        <taxon>Blastochloridaceae</taxon>
        <taxon>Blastochloris</taxon>
    </lineage>
</organism>
<dbReference type="InterPro" id="IPR052951">
    <property type="entry name" value="Tellurite_res_ion_channel"/>
</dbReference>
<evidence type="ECO:0000256" key="2">
    <source>
        <dbReference type="ARBA" id="ARBA00022692"/>
    </source>
</evidence>
<name>A0A0N7IUG1_BLAVI</name>
<feature type="transmembrane region" description="Helical" evidence="6">
    <location>
        <begin position="124"/>
        <end position="143"/>
    </location>
</feature>
<feature type="region of interest" description="Disordered" evidence="5">
    <location>
        <begin position="17"/>
        <end position="39"/>
    </location>
</feature>
<dbReference type="Pfam" id="PF03595">
    <property type="entry name" value="SLAC1"/>
    <property type="match status" value="1"/>
</dbReference>
<keyword evidence="8" id="KW-1185">Reference proteome</keyword>
<dbReference type="STRING" id="1079.BVIR_1479"/>
<feature type="transmembrane region" description="Helical" evidence="6">
    <location>
        <begin position="266"/>
        <end position="286"/>
    </location>
</feature>
<gene>
    <name evidence="7" type="primary">tehA</name>
    <name evidence="7" type="ORF">BVIRIDIS_09240</name>
</gene>
<proteinExistence type="predicted"/>
<keyword evidence="2 6" id="KW-0812">Transmembrane</keyword>
<evidence type="ECO:0000313" key="7">
    <source>
        <dbReference type="EMBL" id="CUU41925.1"/>
    </source>
</evidence>
<feature type="transmembrane region" description="Helical" evidence="6">
    <location>
        <begin position="239"/>
        <end position="260"/>
    </location>
</feature>
<keyword evidence="3 6" id="KW-1133">Transmembrane helix</keyword>
<dbReference type="Proteomes" id="UP000065734">
    <property type="component" value="Chromosome I"/>
</dbReference>
<evidence type="ECO:0000256" key="5">
    <source>
        <dbReference type="SAM" id="MobiDB-lite"/>
    </source>
</evidence>
<dbReference type="GO" id="GO:0046583">
    <property type="term" value="F:monoatomic cation efflux transmembrane transporter activity"/>
    <property type="evidence" value="ECO:0007669"/>
    <property type="project" value="TreeGrafter"/>
</dbReference>
<dbReference type="AlphaFoldDB" id="A0A0N7IUG1"/>
<keyword evidence="4 6" id="KW-0472">Membrane</keyword>
<accession>A0A0N7IUG1</accession>
<dbReference type="GO" id="GO:0005886">
    <property type="term" value="C:plasma membrane"/>
    <property type="evidence" value="ECO:0007669"/>
    <property type="project" value="TreeGrafter"/>
</dbReference>
<dbReference type="RefSeq" id="WP_210178142.1">
    <property type="nucleotide sequence ID" value="NZ_AP014854.2"/>
</dbReference>
<sequence>MSDTGTLADHALAATTAHGAPSAPPVPPSTQAAPADTSRTGSLAHMPVGLFGMVMGLAGATIASQRAAHTASGLLATVADRVALGMAGVTLAVGAFIFLAYLIKLMRYPHAVVEEWHHHVRINFFPAASIALALVATMLLPIAPEVARPIWIVAAIGHAIGFVGVVSSWMGPRTIPVATLNPAWFIPAVGNVVMPIAGVSLGYVSVSWLYFGVGVVFWLLLLPMVIHRFVFEAPLPPKLVPTLAILIAPPAVAFIAYVKLSGGLDAGAQLLFGATIAFAALVAAAAGRIARAPFGVPFWALSFPSAALTIATLAYGEKTANLGVSYAGLALWALLIVLIAALLVRTMVAHWRGQICVPEK</sequence>
<feature type="transmembrane region" description="Helical" evidence="6">
    <location>
        <begin position="183"/>
        <end position="202"/>
    </location>
</feature>
<feature type="transmembrane region" description="Helical" evidence="6">
    <location>
        <begin position="149"/>
        <end position="171"/>
    </location>
</feature>
<reference evidence="8" key="1">
    <citation type="journal article" date="2016" name="Genome Announc.">
        <title>Revised genome sequence of the purple photosynthetic bacterium Blastochloris viridis.</title>
        <authorList>
            <person name="Liu L.N."/>
            <person name="Faulkner M."/>
            <person name="Liu X."/>
            <person name="Huang F."/>
            <person name="Darby A.C."/>
            <person name="Hall N."/>
        </authorList>
    </citation>
    <scope>NUCLEOTIDE SEQUENCE [LARGE SCALE GENOMIC DNA]</scope>
    <source>
        <strain evidence="8">ATCC 19567 / DSM 133 / F</strain>
    </source>
</reference>
<evidence type="ECO:0000256" key="4">
    <source>
        <dbReference type="ARBA" id="ARBA00023136"/>
    </source>
</evidence>
<dbReference type="KEGG" id="bvr:BVIR_1479"/>
<dbReference type="PANTHER" id="PTHR37955:SF1">
    <property type="entry name" value="DEP DOMAIN-CONTAINING PROTEIN"/>
    <property type="match status" value="1"/>
</dbReference>
<feature type="compositionally biased region" description="Polar residues" evidence="5">
    <location>
        <begin position="29"/>
        <end position="39"/>
    </location>
</feature>
<evidence type="ECO:0000256" key="6">
    <source>
        <dbReference type="SAM" id="Phobius"/>
    </source>
</evidence>
<feature type="transmembrane region" description="Helical" evidence="6">
    <location>
        <begin position="322"/>
        <end position="344"/>
    </location>
</feature>
<evidence type="ECO:0000256" key="3">
    <source>
        <dbReference type="ARBA" id="ARBA00022989"/>
    </source>
</evidence>